<dbReference type="Pfam" id="PF02214">
    <property type="entry name" value="BTB_2"/>
    <property type="match status" value="1"/>
</dbReference>
<name>A0AA36FXA9_9BILA</name>
<evidence type="ECO:0000313" key="14">
    <source>
        <dbReference type="Proteomes" id="UP001177023"/>
    </source>
</evidence>
<dbReference type="Pfam" id="PF23110">
    <property type="entry name" value="H1_KCTD8_12_16"/>
    <property type="match status" value="1"/>
</dbReference>
<dbReference type="CDD" id="cd18316">
    <property type="entry name" value="BTB_POZ_KCTD-like"/>
    <property type="match status" value="1"/>
</dbReference>
<protein>
    <recommendedName>
        <fullName evidence="11">BTB domain-containing protein</fullName>
    </recommendedName>
</protein>
<evidence type="ECO:0000259" key="11">
    <source>
        <dbReference type="PROSITE" id="PS50097"/>
    </source>
</evidence>
<comment type="caution">
    <text evidence="12">The sequence shown here is derived from an EMBL/GenBank/DDBJ whole genome shotgun (WGS) entry which is preliminary data.</text>
</comment>
<dbReference type="SUPFAM" id="SSF54695">
    <property type="entry name" value="POZ domain"/>
    <property type="match status" value="1"/>
</dbReference>
<evidence type="ECO:0000256" key="4">
    <source>
        <dbReference type="ARBA" id="ARBA00023136"/>
    </source>
</evidence>
<evidence type="ECO:0000256" key="6">
    <source>
        <dbReference type="ARBA" id="ARBA00023273"/>
    </source>
</evidence>
<feature type="non-terminal residue" evidence="12">
    <location>
        <position position="1"/>
    </location>
</feature>
<evidence type="ECO:0000313" key="12">
    <source>
        <dbReference type="EMBL" id="CAJ0565645.1"/>
    </source>
</evidence>
<feature type="region of interest" description="Disordered" evidence="10">
    <location>
        <begin position="269"/>
        <end position="296"/>
    </location>
</feature>
<proteinExistence type="predicted"/>
<keyword evidence="1" id="KW-1003">Cell membrane</keyword>
<dbReference type="InterPro" id="IPR011333">
    <property type="entry name" value="SKP1/BTB/POZ_sf"/>
</dbReference>
<comment type="subcellular location">
    <subcellularLocation>
        <location evidence="7">Postsynaptic cell membrane</location>
    </subcellularLocation>
    <subcellularLocation>
        <location evidence="8">Presynaptic cell membrane</location>
    </subcellularLocation>
</comment>
<dbReference type="InterPro" id="IPR000210">
    <property type="entry name" value="BTB/POZ_dom"/>
</dbReference>
<gene>
    <name evidence="13" type="ORF">MSPICULIGERA_LOCUS25165</name>
    <name evidence="12" type="ORF">MSPICULIGERA_LOCUS4278</name>
</gene>
<sequence>MDDVVRLNVGGTLFCTTRTTLLRDPSSIFSRVLDSDEETPSIVHLEDGSIFIDRDGQMFTYILQYMRSGKLILPEDFKDAGRLMDEAHYFNLKGLQDEVDSNLSPRTSLKVTNLANGNVAGLAETGGYITLGYRGTFAFGRDGQADVKFRKLHRILVCGKVALCREVFADTLNESRDPGDRDGSERYTSRLYLKHQCLERACDAMAEKGFKLVATCCSGANGLAALNPPTSQSGSTTQADLMTLRNSGDYEEQRWAHYTEYVFYREPRMPGDTTRAPSPANHTNRSQPETNISTAV</sequence>
<accession>A0AA36FXA9</accession>
<evidence type="ECO:0000256" key="3">
    <source>
        <dbReference type="ARBA" id="ARBA00023018"/>
    </source>
</evidence>
<keyword evidence="2" id="KW-0597">Phosphoprotein</keyword>
<dbReference type="GO" id="GO:0042734">
    <property type="term" value="C:presynaptic membrane"/>
    <property type="evidence" value="ECO:0007669"/>
    <property type="project" value="UniProtKB-SubCell"/>
</dbReference>
<organism evidence="12 14">
    <name type="scientific">Mesorhabditis spiculigera</name>
    <dbReference type="NCBI Taxonomy" id="96644"/>
    <lineage>
        <taxon>Eukaryota</taxon>
        <taxon>Metazoa</taxon>
        <taxon>Ecdysozoa</taxon>
        <taxon>Nematoda</taxon>
        <taxon>Chromadorea</taxon>
        <taxon>Rhabditida</taxon>
        <taxon>Rhabditina</taxon>
        <taxon>Rhabditomorpha</taxon>
        <taxon>Rhabditoidea</taxon>
        <taxon>Rhabditidae</taxon>
        <taxon>Mesorhabditinae</taxon>
        <taxon>Mesorhabditis</taxon>
    </lineage>
</organism>
<evidence type="ECO:0000256" key="2">
    <source>
        <dbReference type="ARBA" id="ARBA00022553"/>
    </source>
</evidence>
<feature type="domain" description="BTB" evidence="11">
    <location>
        <begin position="1"/>
        <end position="75"/>
    </location>
</feature>
<dbReference type="GO" id="GO:0051260">
    <property type="term" value="P:protein homooligomerization"/>
    <property type="evidence" value="ECO:0007669"/>
    <property type="project" value="InterPro"/>
</dbReference>
<dbReference type="Gene3D" id="3.30.710.10">
    <property type="entry name" value="Potassium Channel Kv1.1, Chain A"/>
    <property type="match status" value="1"/>
</dbReference>
<evidence type="ECO:0000256" key="10">
    <source>
        <dbReference type="SAM" id="MobiDB-lite"/>
    </source>
</evidence>
<reference evidence="12" key="1">
    <citation type="submission" date="2023-06" db="EMBL/GenBank/DDBJ databases">
        <authorList>
            <person name="Delattre M."/>
        </authorList>
    </citation>
    <scope>NUCLEOTIDE SEQUENCE</scope>
    <source>
        <strain evidence="12">AF72</strain>
    </source>
</reference>
<dbReference type="InterPro" id="IPR003131">
    <property type="entry name" value="T1-type_BTB"/>
</dbReference>
<keyword evidence="14" id="KW-1185">Reference proteome</keyword>
<dbReference type="PROSITE" id="PS50097">
    <property type="entry name" value="BTB"/>
    <property type="match status" value="1"/>
</dbReference>
<evidence type="ECO:0000256" key="5">
    <source>
        <dbReference type="ARBA" id="ARBA00023257"/>
    </source>
</evidence>
<dbReference type="EMBL" id="CATQJA010001087">
    <property type="protein sequence ID" value="CAJ0565645.1"/>
    <property type="molecule type" value="Genomic_DNA"/>
</dbReference>
<dbReference type="Proteomes" id="UP001177023">
    <property type="component" value="Unassembled WGS sequence"/>
</dbReference>
<evidence type="ECO:0000313" key="13">
    <source>
        <dbReference type="EMBL" id="CAJ0587188.1"/>
    </source>
</evidence>
<dbReference type="AlphaFoldDB" id="A0AA36FXA9"/>
<dbReference type="GO" id="GO:0045211">
    <property type="term" value="C:postsynaptic membrane"/>
    <property type="evidence" value="ECO:0007669"/>
    <property type="project" value="UniProtKB-SubCell"/>
</dbReference>
<evidence type="ECO:0000256" key="9">
    <source>
        <dbReference type="ARBA" id="ARBA00057758"/>
    </source>
</evidence>
<keyword evidence="6" id="KW-0966">Cell projection</keyword>
<keyword evidence="3" id="KW-0770">Synapse</keyword>
<keyword evidence="5" id="KW-0628">Postsynaptic cell membrane</keyword>
<dbReference type="EMBL" id="CATQJA010002709">
    <property type="protein sequence ID" value="CAJ0587188.1"/>
    <property type="molecule type" value="Genomic_DNA"/>
</dbReference>
<evidence type="ECO:0000256" key="7">
    <source>
        <dbReference type="ARBA" id="ARBA00034100"/>
    </source>
</evidence>
<dbReference type="CDD" id="cd22204">
    <property type="entry name" value="H1_KCTD12-like"/>
    <property type="match status" value="1"/>
</dbReference>
<feature type="compositionally biased region" description="Polar residues" evidence="10">
    <location>
        <begin position="280"/>
        <end position="296"/>
    </location>
</feature>
<evidence type="ECO:0000256" key="8">
    <source>
        <dbReference type="ARBA" id="ARBA00034111"/>
    </source>
</evidence>
<dbReference type="PANTHER" id="PTHR14499">
    <property type="entry name" value="POTASSIUM CHANNEL TETRAMERIZATION DOMAIN-CONTAINING"/>
    <property type="match status" value="1"/>
</dbReference>
<evidence type="ECO:0000256" key="1">
    <source>
        <dbReference type="ARBA" id="ARBA00022475"/>
    </source>
</evidence>
<comment type="function">
    <text evidence="9">Auxiliary subunit of GABA-B receptors that determine the pharmacology and kinetics of the receptor response. Increases agonist potency and markedly alter the G-protein signaling of the receptors by accelerating onset and promoting desensitization.</text>
</comment>
<keyword evidence="4" id="KW-0472">Membrane</keyword>
<dbReference type="InterPro" id="IPR057093">
    <property type="entry name" value="H1_KCTD8_12_16"/>
</dbReference>
<dbReference type="PANTHER" id="PTHR14499:SF136">
    <property type="entry name" value="GH08630P"/>
    <property type="match status" value="1"/>
</dbReference>
<dbReference type="SMART" id="SM00225">
    <property type="entry name" value="BTB"/>
    <property type="match status" value="1"/>
</dbReference>